<keyword evidence="11" id="KW-0443">Lipid metabolism</keyword>
<reference evidence="19 20" key="1">
    <citation type="submission" date="2019-08" db="EMBL/GenBank/DDBJ databases">
        <title>In-depth cultivation of the pig gut microbiome towards novel bacterial diversity and tailored functional studies.</title>
        <authorList>
            <person name="Wylensek D."/>
            <person name="Hitch T.C.A."/>
            <person name="Clavel T."/>
        </authorList>
    </citation>
    <scope>NUCLEOTIDE SEQUENCE [LARGE SCALE GENOMIC DNA]</scope>
    <source>
        <strain evidence="19 20">WCA-693-APC-MOT-I</strain>
    </source>
</reference>
<keyword evidence="12 18" id="KW-0472">Membrane</keyword>
<feature type="transmembrane region" description="Helical" evidence="18">
    <location>
        <begin position="169"/>
        <end position="189"/>
    </location>
</feature>
<evidence type="ECO:0000256" key="3">
    <source>
        <dbReference type="ARBA" id="ARBA00005042"/>
    </source>
</evidence>
<name>A0A6L5Y2L8_9FIRM</name>
<dbReference type="RefSeq" id="WP_154519754.1">
    <property type="nucleotide sequence ID" value="NZ_VUMT01000017.1"/>
</dbReference>
<dbReference type="GO" id="GO:0006655">
    <property type="term" value="P:phosphatidylglycerol biosynthetic process"/>
    <property type="evidence" value="ECO:0007669"/>
    <property type="project" value="UniProtKB-UniPathway"/>
</dbReference>
<evidence type="ECO:0000256" key="15">
    <source>
        <dbReference type="ARBA" id="ARBA00033018"/>
    </source>
</evidence>
<keyword evidence="13" id="KW-0594">Phospholipid biosynthesis</keyword>
<dbReference type="AlphaFoldDB" id="A0A6L5Y2L8"/>
<gene>
    <name evidence="19" type="ORF">FYJ58_10830</name>
</gene>
<protein>
    <recommendedName>
        <fullName evidence="6">CDP-diacylglycerol--glycerol-3-phosphate 3-phosphatidyltransferase</fullName>
        <ecNumber evidence="5">2.7.8.5</ecNumber>
    </recommendedName>
    <alternativeName>
        <fullName evidence="15">Phosphatidylglycerophosphate synthase</fullName>
    </alternativeName>
</protein>
<keyword evidence="7" id="KW-0444">Lipid biosynthesis</keyword>
<evidence type="ECO:0000313" key="19">
    <source>
        <dbReference type="EMBL" id="MSS64363.1"/>
    </source>
</evidence>
<dbReference type="UniPathway" id="UPA00084">
    <property type="reaction ID" value="UER00503"/>
</dbReference>
<evidence type="ECO:0000256" key="16">
    <source>
        <dbReference type="ARBA" id="ARBA00048586"/>
    </source>
</evidence>
<comment type="caution">
    <text evidence="19">The sequence shown here is derived from an EMBL/GenBank/DDBJ whole genome shotgun (WGS) entry which is preliminary data.</text>
</comment>
<proteinExistence type="inferred from homology"/>
<dbReference type="Proteomes" id="UP000482209">
    <property type="component" value="Unassembled WGS sequence"/>
</dbReference>
<dbReference type="GO" id="GO:0016020">
    <property type="term" value="C:membrane"/>
    <property type="evidence" value="ECO:0007669"/>
    <property type="project" value="UniProtKB-SubCell"/>
</dbReference>
<evidence type="ECO:0000256" key="14">
    <source>
        <dbReference type="ARBA" id="ARBA00023264"/>
    </source>
</evidence>
<evidence type="ECO:0000256" key="18">
    <source>
        <dbReference type="SAM" id="Phobius"/>
    </source>
</evidence>
<comment type="catalytic activity">
    <reaction evidence="16">
        <text>a CDP-1,2-diacyl-sn-glycerol + sn-glycerol 3-phosphate = a 1,2-diacyl-sn-glycero-3-phospho-(1'-sn-glycero-3'-phosphate) + CMP + H(+)</text>
        <dbReference type="Rhea" id="RHEA:12593"/>
        <dbReference type="ChEBI" id="CHEBI:15378"/>
        <dbReference type="ChEBI" id="CHEBI:57597"/>
        <dbReference type="ChEBI" id="CHEBI:58332"/>
        <dbReference type="ChEBI" id="CHEBI:60110"/>
        <dbReference type="ChEBI" id="CHEBI:60377"/>
        <dbReference type="EC" id="2.7.8.5"/>
    </reaction>
</comment>
<evidence type="ECO:0000256" key="6">
    <source>
        <dbReference type="ARBA" id="ARBA00014944"/>
    </source>
</evidence>
<accession>A0A6L5Y2L8</accession>
<evidence type="ECO:0000256" key="1">
    <source>
        <dbReference type="ARBA" id="ARBA00003973"/>
    </source>
</evidence>
<evidence type="ECO:0000256" key="11">
    <source>
        <dbReference type="ARBA" id="ARBA00023098"/>
    </source>
</evidence>
<evidence type="ECO:0000256" key="2">
    <source>
        <dbReference type="ARBA" id="ARBA00004141"/>
    </source>
</evidence>
<evidence type="ECO:0000256" key="12">
    <source>
        <dbReference type="ARBA" id="ARBA00023136"/>
    </source>
</evidence>
<dbReference type="EC" id="2.7.8.5" evidence="5"/>
<dbReference type="InterPro" id="IPR000462">
    <property type="entry name" value="CDP-OH_P_trans"/>
</dbReference>
<dbReference type="InterPro" id="IPR050324">
    <property type="entry name" value="CDP-alcohol_PTase-I"/>
</dbReference>
<evidence type="ECO:0000313" key="20">
    <source>
        <dbReference type="Proteomes" id="UP000482209"/>
    </source>
</evidence>
<evidence type="ECO:0000256" key="4">
    <source>
        <dbReference type="ARBA" id="ARBA00010441"/>
    </source>
</evidence>
<keyword evidence="14" id="KW-1208">Phospholipid metabolism</keyword>
<comment type="subcellular location">
    <subcellularLocation>
        <location evidence="2">Membrane</location>
        <topology evidence="2">Multi-pass membrane protein</topology>
    </subcellularLocation>
</comment>
<dbReference type="InterPro" id="IPR048254">
    <property type="entry name" value="CDP_ALCOHOL_P_TRANSF_CS"/>
</dbReference>
<sequence>MTETNEKGELYKFSIREQLFTIPNILSYIRLLLIPVIIFKYLHASSVKDYRIVAVIVAVSGITDMLDGFIARKLNMITELGKALDPVADKLTHIALVICLSVRYRWMLSFLALVIIKESFMGIMGIIMLKKKQKKLDGAKWFGKVSTAIFDFFMVILILFPSIPESYSIVMIMISAVFMIISFIGYIFVFRKMWKEN</sequence>
<dbReference type="PIRSF" id="PIRSF000847">
    <property type="entry name" value="Phos_ph_gly_syn"/>
    <property type="match status" value="1"/>
</dbReference>
<keyword evidence="9 18" id="KW-0812">Transmembrane</keyword>
<feature type="transmembrane region" description="Helical" evidence="18">
    <location>
        <begin position="51"/>
        <end position="71"/>
    </location>
</feature>
<evidence type="ECO:0000256" key="8">
    <source>
        <dbReference type="ARBA" id="ARBA00022679"/>
    </source>
</evidence>
<dbReference type="EMBL" id="VUMT01000017">
    <property type="protein sequence ID" value="MSS64363.1"/>
    <property type="molecule type" value="Genomic_DNA"/>
</dbReference>
<comment type="similarity">
    <text evidence="4 17">Belongs to the CDP-alcohol phosphatidyltransferase class-I family.</text>
</comment>
<evidence type="ECO:0000256" key="13">
    <source>
        <dbReference type="ARBA" id="ARBA00023209"/>
    </source>
</evidence>
<feature type="transmembrane region" description="Helical" evidence="18">
    <location>
        <begin position="106"/>
        <end position="129"/>
    </location>
</feature>
<dbReference type="Gene3D" id="1.20.120.1760">
    <property type="match status" value="1"/>
</dbReference>
<comment type="function">
    <text evidence="1">This protein catalyzes the committed step to the synthesis of the acidic phospholipids.</text>
</comment>
<keyword evidence="20" id="KW-1185">Reference proteome</keyword>
<dbReference type="InterPro" id="IPR004570">
    <property type="entry name" value="Phosphatidylglycerol_P_synth"/>
</dbReference>
<evidence type="ECO:0000256" key="5">
    <source>
        <dbReference type="ARBA" id="ARBA00013170"/>
    </source>
</evidence>
<dbReference type="GO" id="GO:0008444">
    <property type="term" value="F:CDP-diacylglycerol-glycerol-3-phosphate 3-phosphatidyltransferase activity"/>
    <property type="evidence" value="ECO:0007669"/>
    <property type="project" value="UniProtKB-EC"/>
</dbReference>
<dbReference type="InterPro" id="IPR043130">
    <property type="entry name" value="CDP-OH_PTrfase_TM_dom"/>
</dbReference>
<evidence type="ECO:0000256" key="7">
    <source>
        <dbReference type="ARBA" id="ARBA00022516"/>
    </source>
</evidence>
<comment type="pathway">
    <text evidence="3">Phospholipid metabolism; phosphatidylglycerol biosynthesis; phosphatidylglycerol from CDP-diacylglycerol: step 1/2.</text>
</comment>
<keyword evidence="10 18" id="KW-1133">Transmembrane helix</keyword>
<dbReference type="Pfam" id="PF01066">
    <property type="entry name" value="CDP-OH_P_transf"/>
    <property type="match status" value="1"/>
</dbReference>
<feature type="transmembrane region" description="Helical" evidence="18">
    <location>
        <begin position="20"/>
        <end position="39"/>
    </location>
</feature>
<dbReference type="PANTHER" id="PTHR14269:SF62">
    <property type="entry name" value="CDP-DIACYLGLYCEROL--GLYCEROL-3-PHOSPHATE 3-PHOSPHATIDYLTRANSFERASE 1, CHLOROPLASTIC"/>
    <property type="match status" value="1"/>
</dbReference>
<organism evidence="19 20">
    <name type="scientific">Velocimicrobium porci</name>
    <dbReference type="NCBI Taxonomy" id="2606634"/>
    <lineage>
        <taxon>Bacteria</taxon>
        <taxon>Bacillati</taxon>
        <taxon>Bacillota</taxon>
        <taxon>Clostridia</taxon>
        <taxon>Lachnospirales</taxon>
        <taxon>Lachnospiraceae</taxon>
        <taxon>Velocimicrobium</taxon>
    </lineage>
</organism>
<feature type="transmembrane region" description="Helical" evidence="18">
    <location>
        <begin position="141"/>
        <end position="163"/>
    </location>
</feature>
<evidence type="ECO:0000256" key="9">
    <source>
        <dbReference type="ARBA" id="ARBA00022692"/>
    </source>
</evidence>
<dbReference type="PANTHER" id="PTHR14269">
    <property type="entry name" value="CDP-DIACYLGLYCEROL--GLYCEROL-3-PHOSPHATE 3-PHOSPHATIDYLTRANSFERASE-RELATED"/>
    <property type="match status" value="1"/>
</dbReference>
<dbReference type="PROSITE" id="PS00379">
    <property type="entry name" value="CDP_ALCOHOL_P_TRANSF"/>
    <property type="match status" value="1"/>
</dbReference>
<keyword evidence="8 17" id="KW-0808">Transferase</keyword>
<evidence type="ECO:0000256" key="10">
    <source>
        <dbReference type="ARBA" id="ARBA00022989"/>
    </source>
</evidence>
<evidence type="ECO:0000256" key="17">
    <source>
        <dbReference type="RuleBase" id="RU003750"/>
    </source>
</evidence>